<dbReference type="Pfam" id="PF07847">
    <property type="entry name" value="PCO_ADO"/>
    <property type="match status" value="1"/>
</dbReference>
<protein>
    <recommendedName>
        <fullName evidence="3">cysteine dioxygenase</fullName>
        <ecNumber evidence="3">1.13.11.20</ecNumber>
    </recommendedName>
</protein>
<dbReference type="InterPro" id="IPR014710">
    <property type="entry name" value="RmlC-like_jellyroll"/>
</dbReference>
<dbReference type="GO" id="GO:0017172">
    <property type="term" value="F:cysteine dioxygenase activity"/>
    <property type="evidence" value="ECO:0007669"/>
    <property type="project" value="UniProtKB-EC"/>
</dbReference>
<name>A0ABC8Z991_9POAL</name>
<dbReference type="AlphaFoldDB" id="A0ABC8Z991"/>
<keyword evidence="9" id="KW-1185">Reference proteome</keyword>
<evidence type="ECO:0000256" key="3">
    <source>
        <dbReference type="ARBA" id="ARBA00013133"/>
    </source>
</evidence>
<comment type="similarity">
    <text evidence="2">Belongs to the cysteine dioxygenase family.</text>
</comment>
<evidence type="ECO:0000256" key="7">
    <source>
        <dbReference type="ARBA" id="ARBA00024284"/>
    </source>
</evidence>
<dbReference type="EMBL" id="OZ075128">
    <property type="protein sequence ID" value="CAL4955992.1"/>
    <property type="molecule type" value="Genomic_DNA"/>
</dbReference>
<evidence type="ECO:0000256" key="4">
    <source>
        <dbReference type="ARBA" id="ARBA00022723"/>
    </source>
</evidence>
<keyword evidence="5" id="KW-0560">Oxidoreductase</keyword>
<evidence type="ECO:0000313" key="8">
    <source>
        <dbReference type="EMBL" id="CAL4955992.1"/>
    </source>
</evidence>
<dbReference type="EC" id="1.13.11.20" evidence="3"/>
<dbReference type="GO" id="GO:0046872">
    <property type="term" value="F:metal ion binding"/>
    <property type="evidence" value="ECO:0007669"/>
    <property type="project" value="UniProtKB-KW"/>
</dbReference>
<keyword evidence="4" id="KW-0479">Metal-binding</keyword>
<proteinExistence type="inferred from homology"/>
<evidence type="ECO:0000256" key="1">
    <source>
        <dbReference type="ARBA" id="ARBA00001954"/>
    </source>
</evidence>
<sequence>MPLQGSRTKAAGKSVFVISTKRRYRRQINPSVSSSVISTPSKSTVGTIQRIYGISKDVFAAATPGFVPLPSDMARLSGFLDSLMLHDIGLNATMPHFIASPHGNPKVTYLPIADTPTLSMGVFCFPQSAMIPLHDHPGMTVFSKILLGSMHIKSYDWVIAPSASNQISRMPNGARLAKLHTDAIFDATSKTVVLYPENGGNLHCFNAMSPCAVLDVMGPPYSLEEGRDCSYFSSKVASAGAGGDGQYAWLNEVPCSIEMKVAHIYAHAPEHSVVSS</sequence>
<evidence type="ECO:0000256" key="2">
    <source>
        <dbReference type="ARBA" id="ARBA00006622"/>
    </source>
</evidence>
<dbReference type="PANTHER" id="PTHR22966">
    <property type="entry name" value="2-AMINOETHANETHIOL DIOXYGENASE"/>
    <property type="match status" value="1"/>
</dbReference>
<dbReference type="CDD" id="cd20289">
    <property type="entry name" value="cupin_ADO"/>
    <property type="match status" value="1"/>
</dbReference>
<reference evidence="8" key="1">
    <citation type="submission" date="2024-10" db="EMBL/GenBank/DDBJ databases">
        <authorList>
            <person name="Ryan C."/>
        </authorList>
    </citation>
    <scope>NUCLEOTIDE SEQUENCE [LARGE SCALE GENOMIC DNA]</scope>
</reference>
<comment type="cofactor">
    <cofactor evidence="1">
        <name>Fe(2+)</name>
        <dbReference type="ChEBI" id="CHEBI:29033"/>
    </cofactor>
</comment>
<accession>A0ABC8Z991</accession>
<organism evidence="8 9">
    <name type="scientific">Urochloa decumbens</name>
    <dbReference type="NCBI Taxonomy" id="240449"/>
    <lineage>
        <taxon>Eukaryota</taxon>
        <taxon>Viridiplantae</taxon>
        <taxon>Streptophyta</taxon>
        <taxon>Embryophyta</taxon>
        <taxon>Tracheophyta</taxon>
        <taxon>Spermatophyta</taxon>
        <taxon>Magnoliopsida</taxon>
        <taxon>Liliopsida</taxon>
        <taxon>Poales</taxon>
        <taxon>Poaceae</taxon>
        <taxon>PACMAD clade</taxon>
        <taxon>Panicoideae</taxon>
        <taxon>Panicodae</taxon>
        <taxon>Paniceae</taxon>
        <taxon>Melinidinae</taxon>
        <taxon>Urochloa</taxon>
    </lineage>
</organism>
<dbReference type="GO" id="GO:0070483">
    <property type="term" value="P:detection of hypoxia"/>
    <property type="evidence" value="ECO:0007669"/>
    <property type="project" value="UniProtKB-ARBA"/>
</dbReference>
<evidence type="ECO:0000256" key="5">
    <source>
        <dbReference type="ARBA" id="ARBA00023002"/>
    </source>
</evidence>
<dbReference type="InterPro" id="IPR012864">
    <property type="entry name" value="PCO/ADO"/>
</dbReference>
<dbReference type="SUPFAM" id="SSF51182">
    <property type="entry name" value="RmlC-like cupins"/>
    <property type="match status" value="1"/>
</dbReference>
<comment type="catalytic activity">
    <reaction evidence="7">
        <text>L-cysteine + O2 = 3-sulfino-L-alanine + H(+)</text>
        <dbReference type="Rhea" id="RHEA:20441"/>
        <dbReference type="ChEBI" id="CHEBI:15378"/>
        <dbReference type="ChEBI" id="CHEBI:15379"/>
        <dbReference type="ChEBI" id="CHEBI:35235"/>
        <dbReference type="ChEBI" id="CHEBI:61085"/>
        <dbReference type="EC" id="1.13.11.20"/>
    </reaction>
    <physiologicalReaction direction="left-to-right" evidence="7">
        <dbReference type="Rhea" id="RHEA:20442"/>
    </physiologicalReaction>
</comment>
<evidence type="ECO:0000313" key="9">
    <source>
        <dbReference type="Proteomes" id="UP001497457"/>
    </source>
</evidence>
<gene>
    <name evidence="8" type="ORF">URODEC1_LOCUS41773</name>
</gene>
<evidence type="ECO:0000256" key="6">
    <source>
        <dbReference type="ARBA" id="ARBA00023004"/>
    </source>
</evidence>
<dbReference type="Gene3D" id="2.60.120.10">
    <property type="entry name" value="Jelly Rolls"/>
    <property type="match status" value="1"/>
</dbReference>
<dbReference type="Proteomes" id="UP001497457">
    <property type="component" value="Chromosome 18b"/>
</dbReference>
<dbReference type="InterPro" id="IPR011051">
    <property type="entry name" value="RmlC_Cupin_sf"/>
</dbReference>
<keyword evidence="6" id="KW-0408">Iron</keyword>
<dbReference type="PANTHER" id="PTHR22966:SF1">
    <property type="entry name" value="PLANT CYSTEINE OXIDASE 1"/>
    <property type="match status" value="1"/>
</dbReference>